<dbReference type="STRING" id="546874.SAMN04488544_1584"/>
<dbReference type="SUPFAM" id="SSF51445">
    <property type="entry name" value="(Trans)glycosidases"/>
    <property type="match status" value="1"/>
</dbReference>
<dbReference type="SMART" id="SM00642">
    <property type="entry name" value="Aamy"/>
    <property type="match status" value="1"/>
</dbReference>
<dbReference type="InterPro" id="IPR004193">
    <property type="entry name" value="Glyco_hydro_13_N"/>
</dbReference>
<keyword evidence="7" id="KW-1185">Reference proteome</keyword>
<dbReference type="NCBIfam" id="TIGR02100">
    <property type="entry name" value="glgX_debranch"/>
    <property type="match status" value="1"/>
</dbReference>
<dbReference type="GO" id="GO:0005980">
    <property type="term" value="P:glycogen catabolic process"/>
    <property type="evidence" value="ECO:0007669"/>
    <property type="project" value="InterPro"/>
</dbReference>
<name>A0A1H2M8Q2_9ACTN</name>
<accession>A0A1H2M8Q2</accession>
<dbReference type="PANTHER" id="PTHR43002">
    <property type="entry name" value="GLYCOGEN DEBRANCHING ENZYME"/>
    <property type="match status" value="1"/>
</dbReference>
<dbReference type="InterPro" id="IPR011837">
    <property type="entry name" value="Glycogen_debranch_GlgX"/>
</dbReference>
<dbReference type="InterPro" id="IPR006047">
    <property type="entry name" value="GH13_cat_dom"/>
</dbReference>
<keyword evidence="2" id="KW-0378">Hydrolase</keyword>
<dbReference type="CDD" id="cd02856">
    <property type="entry name" value="E_set_GDE_Isoamylase_N"/>
    <property type="match status" value="1"/>
</dbReference>
<dbReference type="SUPFAM" id="SSF81296">
    <property type="entry name" value="E set domains"/>
    <property type="match status" value="1"/>
</dbReference>
<dbReference type="GO" id="GO:0004135">
    <property type="term" value="F:amylo-alpha-1,6-glucosidase activity"/>
    <property type="evidence" value="ECO:0007669"/>
    <property type="project" value="InterPro"/>
</dbReference>
<dbReference type="InterPro" id="IPR044505">
    <property type="entry name" value="GlgX_Isoamylase_N_E_set"/>
</dbReference>
<evidence type="ECO:0000313" key="6">
    <source>
        <dbReference type="EMBL" id="SDU89494.1"/>
    </source>
</evidence>
<evidence type="ECO:0000256" key="2">
    <source>
        <dbReference type="ARBA" id="ARBA00022801"/>
    </source>
</evidence>
<protein>
    <submittedName>
        <fullName evidence="6">Glycogen operon protein</fullName>
    </submittedName>
</protein>
<dbReference type="Gene3D" id="2.60.40.10">
    <property type="entry name" value="Immunoglobulins"/>
    <property type="match status" value="1"/>
</dbReference>
<evidence type="ECO:0000313" key="7">
    <source>
        <dbReference type="Proteomes" id="UP000198825"/>
    </source>
</evidence>
<organism evidence="6 7">
    <name type="scientific">Microlunatus sagamiharensis</name>
    <dbReference type="NCBI Taxonomy" id="546874"/>
    <lineage>
        <taxon>Bacteria</taxon>
        <taxon>Bacillati</taxon>
        <taxon>Actinomycetota</taxon>
        <taxon>Actinomycetes</taxon>
        <taxon>Propionibacteriales</taxon>
        <taxon>Propionibacteriaceae</taxon>
        <taxon>Microlunatus</taxon>
    </lineage>
</organism>
<dbReference type="Gene3D" id="3.20.20.80">
    <property type="entry name" value="Glycosidases"/>
    <property type="match status" value="1"/>
</dbReference>
<evidence type="ECO:0000259" key="5">
    <source>
        <dbReference type="SMART" id="SM00642"/>
    </source>
</evidence>
<evidence type="ECO:0000256" key="1">
    <source>
        <dbReference type="ARBA" id="ARBA00008061"/>
    </source>
</evidence>
<dbReference type="RefSeq" id="WP_407940260.1">
    <property type="nucleotide sequence ID" value="NZ_LT629799.1"/>
</dbReference>
<dbReference type="Pfam" id="PF02922">
    <property type="entry name" value="CBM_48"/>
    <property type="match status" value="1"/>
</dbReference>
<keyword evidence="3" id="KW-0326">Glycosidase</keyword>
<feature type="compositionally biased region" description="Basic and acidic residues" evidence="4">
    <location>
        <begin position="477"/>
        <end position="486"/>
    </location>
</feature>
<proteinExistence type="inferred from homology"/>
<dbReference type="Pfam" id="PF00128">
    <property type="entry name" value="Alpha-amylase"/>
    <property type="match status" value="1"/>
</dbReference>
<sequence>MTTSLPVPADTSMLGAHVVDGGTAFALWAPRATRVELALVHATEHGRQQVNHEMEQSADGVWHTFVRGVGAEQRYGYRVHGAWDPANGERFNPAKLLLDPYARAITGGVDYSGPILDHVDGSNYVPSPEDSSAAVPLSVVVDDSPPPRPIARPVPLADTVVYELHVKGFTRLHPLVPEHLRGTYSGLAYPAVVAHLKSLGVTAVELLPVHQFVSEPFLISRGLSNYWGYNTLGFFAPHSAYGSVGTLGQQVDEFKQMVSALHDAGIEVILDVVYNHTGEGGHEGPTLSFRGLDHLGYYRLTDDRRNDYDVTGCGNSVDTSEPGVLRLVLDSLRYWVTEMGVDGFRFDLVTTLVRDERHHVDQEHPFKAALRDDPVLSRVKLIAEPWDVGPYGYQVGAFGHGWSEWNDRFRNYVRDFWRGNTSGVAELGQRLVGSPDVFDVDNRPLGAGVNFVTAHDGFTLRDLVTYDVKHNGGNGESNRDGTDDNRSWNCGVEGETDDPRINALRRRQTKNLMATLVLAAGVPMLTAGDELGRTQGGNNNAYCQDSPTSWVHWDTRQEWADLTGLTRRLLALRAEHPVFRRSTFRHGEQLVDSTDHPMGRKNLAWFGGGRHEMTAEDWHDPHRRTLGVYLAHDAPNRDHDEAFLVWYHGGAEPVDVELPDGGWADTYRVLVHTGEEGELPVDKIPAGTSLRIPGRTVVVLQVD</sequence>
<dbReference type="SUPFAM" id="SSF51011">
    <property type="entry name" value="Glycosyl hydrolase domain"/>
    <property type="match status" value="1"/>
</dbReference>
<feature type="domain" description="Glycosyl hydrolase family 13 catalytic" evidence="5">
    <location>
        <begin position="163"/>
        <end position="573"/>
    </location>
</feature>
<dbReference type="InterPro" id="IPR013783">
    <property type="entry name" value="Ig-like_fold"/>
</dbReference>
<dbReference type="InterPro" id="IPR013780">
    <property type="entry name" value="Glyco_hydro_b"/>
</dbReference>
<dbReference type="Gene3D" id="2.60.40.1180">
    <property type="entry name" value="Golgi alpha-mannosidase II"/>
    <property type="match status" value="1"/>
</dbReference>
<feature type="region of interest" description="Disordered" evidence="4">
    <location>
        <begin position="470"/>
        <end position="493"/>
    </location>
</feature>
<dbReference type="CDD" id="cd11326">
    <property type="entry name" value="AmyAc_Glg_debranch"/>
    <property type="match status" value="1"/>
</dbReference>
<evidence type="ECO:0000256" key="3">
    <source>
        <dbReference type="ARBA" id="ARBA00023295"/>
    </source>
</evidence>
<comment type="similarity">
    <text evidence="1">Belongs to the glycosyl hydrolase 13 family.</text>
</comment>
<reference evidence="7" key="1">
    <citation type="submission" date="2016-10" db="EMBL/GenBank/DDBJ databases">
        <authorList>
            <person name="Varghese N."/>
            <person name="Submissions S."/>
        </authorList>
    </citation>
    <scope>NUCLEOTIDE SEQUENCE [LARGE SCALE GENOMIC DNA]</scope>
    <source>
        <strain evidence="7">DSM 21743</strain>
    </source>
</reference>
<gene>
    <name evidence="6" type="ORF">SAMN04488544_1584</name>
</gene>
<dbReference type="Proteomes" id="UP000198825">
    <property type="component" value="Chromosome I"/>
</dbReference>
<dbReference type="InterPro" id="IPR017853">
    <property type="entry name" value="GH"/>
</dbReference>
<evidence type="ECO:0000256" key="4">
    <source>
        <dbReference type="SAM" id="MobiDB-lite"/>
    </source>
</evidence>
<dbReference type="AlphaFoldDB" id="A0A1H2M8Q2"/>
<dbReference type="InterPro" id="IPR014756">
    <property type="entry name" value="Ig_E-set"/>
</dbReference>
<dbReference type="EMBL" id="LT629799">
    <property type="protein sequence ID" value="SDU89494.1"/>
    <property type="molecule type" value="Genomic_DNA"/>
</dbReference>